<dbReference type="InterPro" id="IPR000551">
    <property type="entry name" value="MerR-type_HTH_dom"/>
</dbReference>
<dbReference type="PANTHER" id="PTHR30204">
    <property type="entry name" value="REDOX-CYCLING DRUG-SENSING TRANSCRIPTIONAL ACTIVATOR SOXR"/>
    <property type="match status" value="1"/>
</dbReference>
<keyword evidence="4" id="KW-0804">Transcription</keyword>
<gene>
    <name evidence="6" type="ORF">EJP77_04345</name>
</gene>
<organism evidence="6 7">
    <name type="scientific">Paenibacillus zeisoli</name>
    <dbReference type="NCBI Taxonomy" id="2496267"/>
    <lineage>
        <taxon>Bacteria</taxon>
        <taxon>Bacillati</taxon>
        <taxon>Bacillota</taxon>
        <taxon>Bacilli</taxon>
        <taxon>Bacillales</taxon>
        <taxon>Paenibacillaceae</taxon>
        <taxon>Paenibacillus</taxon>
    </lineage>
</organism>
<dbReference type="PROSITE" id="PS50937">
    <property type="entry name" value="HTH_MERR_2"/>
    <property type="match status" value="1"/>
</dbReference>
<dbReference type="SMART" id="SM00422">
    <property type="entry name" value="HTH_MERR"/>
    <property type="match status" value="1"/>
</dbReference>
<evidence type="ECO:0000256" key="1">
    <source>
        <dbReference type="ARBA" id="ARBA00022491"/>
    </source>
</evidence>
<dbReference type="OrthoDB" id="9791488at2"/>
<dbReference type="PRINTS" id="PR00040">
    <property type="entry name" value="HTHMERR"/>
</dbReference>
<evidence type="ECO:0000256" key="4">
    <source>
        <dbReference type="ARBA" id="ARBA00023163"/>
    </source>
</evidence>
<dbReference type="Proteomes" id="UP000272464">
    <property type="component" value="Unassembled WGS sequence"/>
</dbReference>
<protein>
    <submittedName>
        <fullName evidence="6">MerR family transcriptional regulator</fullName>
    </submittedName>
</protein>
<sequence length="138" mass="15825">MSGLLRGEVARMAQLNMETIRYYENYGLIDTPSRSDSGYRIYSEEVLARLTFIKQAKECGFTLKEIRKALKAGKDSIRIEDFLALIDRKMSSIEKEIEKQMNTMNMLGNLRSNLQSVHKHPEIQQVLQTLGIQEGIQA</sequence>
<dbReference type="EMBL" id="RZNX01000001">
    <property type="protein sequence ID" value="RUT36227.1"/>
    <property type="molecule type" value="Genomic_DNA"/>
</dbReference>
<dbReference type="RefSeq" id="WP_127197922.1">
    <property type="nucleotide sequence ID" value="NZ_RZNX01000001.1"/>
</dbReference>
<keyword evidence="7" id="KW-1185">Reference proteome</keyword>
<evidence type="ECO:0000313" key="7">
    <source>
        <dbReference type="Proteomes" id="UP000272464"/>
    </source>
</evidence>
<reference evidence="6 7" key="1">
    <citation type="submission" date="2018-12" db="EMBL/GenBank/DDBJ databases">
        <authorList>
            <person name="Sun L."/>
            <person name="Chen Z."/>
        </authorList>
    </citation>
    <scope>NUCLEOTIDE SEQUENCE [LARGE SCALE GENOMIC DNA]</scope>
    <source>
        <strain evidence="6 7">3-5-3</strain>
    </source>
</reference>
<dbReference type="GO" id="GO:0003700">
    <property type="term" value="F:DNA-binding transcription factor activity"/>
    <property type="evidence" value="ECO:0007669"/>
    <property type="project" value="InterPro"/>
</dbReference>
<dbReference type="AlphaFoldDB" id="A0A3S1B9M6"/>
<comment type="caution">
    <text evidence="6">The sequence shown here is derived from an EMBL/GenBank/DDBJ whole genome shotgun (WGS) entry which is preliminary data.</text>
</comment>
<dbReference type="PANTHER" id="PTHR30204:SF69">
    <property type="entry name" value="MERR-FAMILY TRANSCRIPTIONAL REGULATOR"/>
    <property type="match status" value="1"/>
</dbReference>
<name>A0A3S1B9M6_9BACL</name>
<keyword evidence="1" id="KW-0678">Repressor</keyword>
<dbReference type="Pfam" id="PF13411">
    <property type="entry name" value="MerR_1"/>
    <property type="match status" value="1"/>
</dbReference>
<dbReference type="Gene3D" id="1.10.1660.10">
    <property type="match status" value="1"/>
</dbReference>
<evidence type="ECO:0000313" key="6">
    <source>
        <dbReference type="EMBL" id="RUT36227.1"/>
    </source>
</evidence>
<evidence type="ECO:0000259" key="5">
    <source>
        <dbReference type="PROSITE" id="PS50937"/>
    </source>
</evidence>
<dbReference type="SUPFAM" id="SSF46955">
    <property type="entry name" value="Putative DNA-binding domain"/>
    <property type="match status" value="1"/>
</dbReference>
<accession>A0A3S1B9M6</accession>
<dbReference type="InterPro" id="IPR047057">
    <property type="entry name" value="MerR_fam"/>
</dbReference>
<keyword evidence="2" id="KW-0805">Transcription regulation</keyword>
<evidence type="ECO:0000256" key="2">
    <source>
        <dbReference type="ARBA" id="ARBA00023015"/>
    </source>
</evidence>
<evidence type="ECO:0000256" key="3">
    <source>
        <dbReference type="ARBA" id="ARBA00023125"/>
    </source>
</evidence>
<feature type="domain" description="HTH merR-type" evidence="5">
    <location>
        <begin position="7"/>
        <end position="72"/>
    </location>
</feature>
<dbReference type="InterPro" id="IPR009061">
    <property type="entry name" value="DNA-bd_dom_put_sf"/>
</dbReference>
<keyword evidence="3" id="KW-0238">DNA-binding</keyword>
<dbReference type="PROSITE" id="PS00552">
    <property type="entry name" value="HTH_MERR_1"/>
    <property type="match status" value="1"/>
</dbReference>
<dbReference type="GO" id="GO:0003677">
    <property type="term" value="F:DNA binding"/>
    <property type="evidence" value="ECO:0007669"/>
    <property type="project" value="UniProtKB-KW"/>
</dbReference>
<proteinExistence type="predicted"/>